<sequence>MEDNFDFSSPPAERQRTIHAHTLTDEQVKDLTEAYNLFDQENTGMISVRQLWQCMKAVAHVPTDLEQTEILTDFDPDNTGELTLSDFLAIMSRRYRDMTPEDEVILAFKVFDKEGNGYISESEFRHIMTNLGDKMSEDDVEEIIRDADSDTEGNINYVAFVAMMSER</sequence>
<dbReference type="InterPro" id="IPR039508">
    <property type="entry name" value="KASH5_EF-hand-like_dom"/>
</dbReference>
<keyword evidence="2" id="KW-0106">Calcium</keyword>
<dbReference type="PROSITE" id="PS00018">
    <property type="entry name" value="EF_HAND_1"/>
    <property type="match status" value="1"/>
</dbReference>
<organism evidence="4 5">
    <name type="scientific">Drosophila lebanonensis</name>
    <name type="common">Fruit fly</name>
    <name type="synonym">Scaptodrosophila lebanonensis</name>
    <dbReference type="NCBI Taxonomy" id="7225"/>
    <lineage>
        <taxon>Eukaryota</taxon>
        <taxon>Metazoa</taxon>
        <taxon>Ecdysozoa</taxon>
        <taxon>Arthropoda</taxon>
        <taxon>Hexapoda</taxon>
        <taxon>Insecta</taxon>
        <taxon>Pterygota</taxon>
        <taxon>Neoptera</taxon>
        <taxon>Endopterygota</taxon>
        <taxon>Diptera</taxon>
        <taxon>Brachycera</taxon>
        <taxon>Muscomorpha</taxon>
        <taxon>Ephydroidea</taxon>
        <taxon>Drosophilidae</taxon>
        <taxon>Scaptodrosophila</taxon>
    </lineage>
</organism>
<dbReference type="CDD" id="cd00051">
    <property type="entry name" value="EFh"/>
    <property type="match status" value="1"/>
</dbReference>
<keyword evidence="1" id="KW-0677">Repeat</keyword>
<dbReference type="SMART" id="SM00054">
    <property type="entry name" value="EFh"/>
    <property type="match status" value="4"/>
</dbReference>
<dbReference type="Proteomes" id="UP000504634">
    <property type="component" value="Unplaced"/>
</dbReference>
<gene>
    <name evidence="5" type="primary">LOC115624403</name>
</gene>
<dbReference type="PANTHER" id="PTHR23048:SF0">
    <property type="entry name" value="CALMODULIN LIKE 3"/>
    <property type="match status" value="1"/>
</dbReference>
<dbReference type="GO" id="GO:0016460">
    <property type="term" value="C:myosin II complex"/>
    <property type="evidence" value="ECO:0007669"/>
    <property type="project" value="TreeGrafter"/>
</dbReference>
<name>A0A6J2TG71_DROLE</name>
<dbReference type="GeneID" id="115624403"/>
<feature type="domain" description="EF-hand" evidence="3">
    <location>
        <begin position="62"/>
        <end position="97"/>
    </location>
</feature>
<dbReference type="InterPro" id="IPR011992">
    <property type="entry name" value="EF-hand-dom_pair"/>
</dbReference>
<feature type="domain" description="EF-hand" evidence="3">
    <location>
        <begin position="99"/>
        <end position="134"/>
    </location>
</feature>
<evidence type="ECO:0000313" key="5">
    <source>
        <dbReference type="RefSeq" id="XP_030374994.1"/>
    </source>
</evidence>
<dbReference type="PROSITE" id="PS50222">
    <property type="entry name" value="EF_HAND_2"/>
    <property type="match status" value="4"/>
</dbReference>
<feature type="domain" description="EF-hand" evidence="3">
    <location>
        <begin position="26"/>
        <end position="61"/>
    </location>
</feature>
<dbReference type="GO" id="GO:0005509">
    <property type="term" value="F:calcium ion binding"/>
    <property type="evidence" value="ECO:0007669"/>
    <property type="project" value="InterPro"/>
</dbReference>
<dbReference type="Gene3D" id="1.10.238.10">
    <property type="entry name" value="EF-hand"/>
    <property type="match status" value="1"/>
</dbReference>
<dbReference type="FunFam" id="1.10.238.10:FF:000003">
    <property type="entry name" value="Calmodulin A"/>
    <property type="match status" value="1"/>
</dbReference>
<dbReference type="InterPro" id="IPR018247">
    <property type="entry name" value="EF_Hand_1_Ca_BS"/>
</dbReference>
<feature type="domain" description="EF-hand" evidence="3">
    <location>
        <begin position="135"/>
        <end position="167"/>
    </location>
</feature>
<dbReference type="AlphaFoldDB" id="A0A6J2TG71"/>
<dbReference type="InterPro" id="IPR002048">
    <property type="entry name" value="EF_hand_dom"/>
</dbReference>
<dbReference type="InterPro" id="IPR050230">
    <property type="entry name" value="CALM/Myosin/TropC-like"/>
</dbReference>
<protein>
    <submittedName>
        <fullName evidence="5">Calmodulin</fullName>
    </submittedName>
</protein>
<dbReference type="OrthoDB" id="26525at2759"/>
<evidence type="ECO:0000259" key="3">
    <source>
        <dbReference type="PROSITE" id="PS50222"/>
    </source>
</evidence>
<evidence type="ECO:0000313" key="4">
    <source>
        <dbReference type="Proteomes" id="UP000504634"/>
    </source>
</evidence>
<accession>A0A6J2TG71</accession>
<dbReference type="Pfam" id="PF13499">
    <property type="entry name" value="EF-hand_7"/>
    <property type="match status" value="1"/>
</dbReference>
<dbReference type="SUPFAM" id="SSF47473">
    <property type="entry name" value="EF-hand"/>
    <property type="match status" value="1"/>
</dbReference>
<reference evidence="5" key="1">
    <citation type="submission" date="2025-08" db="UniProtKB">
        <authorList>
            <consortium name="RefSeq"/>
        </authorList>
    </citation>
    <scope>IDENTIFICATION</scope>
    <source>
        <strain evidence="5">11010-0011.00</strain>
        <tissue evidence="5">Whole body</tissue>
    </source>
</reference>
<dbReference type="PANTHER" id="PTHR23048">
    <property type="entry name" value="MYOSIN LIGHT CHAIN 1, 3"/>
    <property type="match status" value="1"/>
</dbReference>
<proteinExistence type="predicted"/>
<dbReference type="Pfam" id="PF14658">
    <property type="entry name" value="EF-hand_9"/>
    <property type="match status" value="1"/>
</dbReference>
<evidence type="ECO:0000256" key="2">
    <source>
        <dbReference type="ARBA" id="ARBA00022837"/>
    </source>
</evidence>
<evidence type="ECO:0000256" key="1">
    <source>
        <dbReference type="ARBA" id="ARBA00022737"/>
    </source>
</evidence>
<dbReference type="RefSeq" id="XP_030374994.1">
    <property type="nucleotide sequence ID" value="XM_030519134.1"/>
</dbReference>
<keyword evidence="4" id="KW-1185">Reference proteome</keyword>